<feature type="transmembrane region" description="Helical" evidence="7">
    <location>
        <begin position="132"/>
        <end position="154"/>
    </location>
</feature>
<feature type="region of interest" description="Disordered" evidence="6">
    <location>
        <begin position="289"/>
        <end position="325"/>
    </location>
</feature>
<dbReference type="PANTHER" id="PTHR33048">
    <property type="entry name" value="PTH11-LIKE INTEGRAL MEMBRANE PROTEIN (AFU_ORTHOLOGUE AFUA_5G11245)"/>
    <property type="match status" value="1"/>
</dbReference>
<gene>
    <name evidence="9" type="ORF">B0T25DRAFT_496744</name>
</gene>
<comment type="subcellular location">
    <subcellularLocation>
        <location evidence="1">Membrane</location>
        <topology evidence="1">Multi-pass membrane protein</topology>
    </subcellularLocation>
</comment>
<name>A0AAJ0MJ63_9PEZI</name>
<keyword evidence="4 7" id="KW-0472">Membrane</keyword>
<feature type="compositionally biased region" description="Low complexity" evidence="6">
    <location>
        <begin position="289"/>
        <end position="300"/>
    </location>
</feature>
<dbReference type="AlphaFoldDB" id="A0AAJ0MJ63"/>
<evidence type="ECO:0000256" key="6">
    <source>
        <dbReference type="SAM" id="MobiDB-lite"/>
    </source>
</evidence>
<feature type="compositionally biased region" description="Basic and acidic residues" evidence="6">
    <location>
        <begin position="314"/>
        <end position="325"/>
    </location>
</feature>
<evidence type="ECO:0000313" key="10">
    <source>
        <dbReference type="Proteomes" id="UP001275084"/>
    </source>
</evidence>
<evidence type="ECO:0000256" key="7">
    <source>
        <dbReference type="SAM" id="Phobius"/>
    </source>
</evidence>
<feature type="transmembrane region" description="Helical" evidence="7">
    <location>
        <begin position="20"/>
        <end position="41"/>
    </location>
</feature>
<dbReference type="Proteomes" id="UP001275084">
    <property type="component" value="Unassembled WGS sequence"/>
</dbReference>
<feature type="transmembrane region" description="Helical" evidence="7">
    <location>
        <begin position="212"/>
        <end position="232"/>
    </location>
</feature>
<dbReference type="InterPro" id="IPR052337">
    <property type="entry name" value="SAT4-like"/>
</dbReference>
<feature type="transmembrane region" description="Helical" evidence="7">
    <location>
        <begin position="174"/>
        <end position="200"/>
    </location>
</feature>
<proteinExistence type="inferred from homology"/>
<comment type="caution">
    <text evidence="9">The sequence shown here is derived from an EMBL/GenBank/DDBJ whole genome shotgun (WGS) entry which is preliminary data.</text>
</comment>
<sequence>MPEPMPLLPSTAAENRGPAMLATLYSSTILASLLVASRLFSRRIKLGRWFADDYIILVSLALVYSLVGTITGAISIGQGRHAATLHLLDLELAMLLTMIGLGMGVLSFTLAKAAVVILLIKVLHPPPWQARLLWGLITGNTIFMVAASAVYFLQCSPPQALWMVEVEKKCWDPLVVNSIAISGSGFSALSDFYLALYPAINLWSMEINNRKKIALSVALGFGVCAGTVAIYKCTTVPELLDKSDFTYTTSGVVIWTIIEANSVIIAACIPMIMPLIERWFGRSLLSSRATPTSTSSAFRFGTTVGKDNQTPRYYNDRGESSVESR</sequence>
<dbReference type="PANTHER" id="PTHR33048:SF155">
    <property type="entry name" value="INTEGRAL MEMBRANE PROTEIN"/>
    <property type="match status" value="1"/>
</dbReference>
<reference evidence="9" key="1">
    <citation type="journal article" date="2023" name="Mol. Phylogenet. Evol.">
        <title>Genome-scale phylogeny and comparative genomics of the fungal order Sordariales.</title>
        <authorList>
            <person name="Hensen N."/>
            <person name="Bonometti L."/>
            <person name="Westerberg I."/>
            <person name="Brannstrom I.O."/>
            <person name="Guillou S."/>
            <person name="Cros-Aarteil S."/>
            <person name="Calhoun S."/>
            <person name="Haridas S."/>
            <person name="Kuo A."/>
            <person name="Mondo S."/>
            <person name="Pangilinan J."/>
            <person name="Riley R."/>
            <person name="LaButti K."/>
            <person name="Andreopoulos B."/>
            <person name="Lipzen A."/>
            <person name="Chen C."/>
            <person name="Yan M."/>
            <person name="Daum C."/>
            <person name="Ng V."/>
            <person name="Clum A."/>
            <person name="Steindorff A."/>
            <person name="Ohm R.A."/>
            <person name="Martin F."/>
            <person name="Silar P."/>
            <person name="Natvig D.O."/>
            <person name="Lalanne C."/>
            <person name="Gautier V."/>
            <person name="Ament-Velasquez S.L."/>
            <person name="Kruys A."/>
            <person name="Hutchinson M.I."/>
            <person name="Powell A.J."/>
            <person name="Barry K."/>
            <person name="Miller A.N."/>
            <person name="Grigoriev I.V."/>
            <person name="Debuchy R."/>
            <person name="Gladieux P."/>
            <person name="Hiltunen Thoren M."/>
            <person name="Johannesson H."/>
        </authorList>
    </citation>
    <scope>NUCLEOTIDE SEQUENCE</scope>
    <source>
        <strain evidence="9">CBS 955.72</strain>
    </source>
</reference>
<dbReference type="GO" id="GO:0016020">
    <property type="term" value="C:membrane"/>
    <property type="evidence" value="ECO:0007669"/>
    <property type="project" value="UniProtKB-SubCell"/>
</dbReference>
<feature type="transmembrane region" description="Helical" evidence="7">
    <location>
        <begin position="94"/>
        <end position="120"/>
    </location>
</feature>
<reference evidence="9" key="2">
    <citation type="submission" date="2023-06" db="EMBL/GenBank/DDBJ databases">
        <authorList>
            <consortium name="Lawrence Berkeley National Laboratory"/>
            <person name="Haridas S."/>
            <person name="Hensen N."/>
            <person name="Bonometti L."/>
            <person name="Westerberg I."/>
            <person name="Brannstrom I.O."/>
            <person name="Guillou S."/>
            <person name="Cros-Aarteil S."/>
            <person name="Calhoun S."/>
            <person name="Kuo A."/>
            <person name="Mondo S."/>
            <person name="Pangilinan J."/>
            <person name="Riley R."/>
            <person name="Labutti K."/>
            <person name="Andreopoulos B."/>
            <person name="Lipzen A."/>
            <person name="Chen C."/>
            <person name="Yanf M."/>
            <person name="Daum C."/>
            <person name="Ng V."/>
            <person name="Clum A."/>
            <person name="Steindorff A."/>
            <person name="Ohm R."/>
            <person name="Martin F."/>
            <person name="Silar P."/>
            <person name="Natvig D."/>
            <person name="Lalanne C."/>
            <person name="Gautier V."/>
            <person name="Ament-Velasquez S.L."/>
            <person name="Kruys A."/>
            <person name="Hutchinson M.I."/>
            <person name="Powell A.J."/>
            <person name="Barry K."/>
            <person name="Miller A.N."/>
            <person name="Grigoriev I.V."/>
            <person name="Debuchy R."/>
            <person name="Gladieux P."/>
            <person name="Thoren M.H."/>
            <person name="Johannesson H."/>
        </authorList>
    </citation>
    <scope>NUCLEOTIDE SEQUENCE</scope>
    <source>
        <strain evidence="9">CBS 955.72</strain>
    </source>
</reference>
<organism evidence="9 10">
    <name type="scientific">Lasiosphaeria hispida</name>
    <dbReference type="NCBI Taxonomy" id="260671"/>
    <lineage>
        <taxon>Eukaryota</taxon>
        <taxon>Fungi</taxon>
        <taxon>Dikarya</taxon>
        <taxon>Ascomycota</taxon>
        <taxon>Pezizomycotina</taxon>
        <taxon>Sordariomycetes</taxon>
        <taxon>Sordariomycetidae</taxon>
        <taxon>Sordariales</taxon>
        <taxon>Lasiosphaeriaceae</taxon>
        <taxon>Lasiosphaeria</taxon>
    </lineage>
</organism>
<protein>
    <recommendedName>
        <fullName evidence="8">Rhodopsin domain-containing protein</fullName>
    </recommendedName>
</protein>
<keyword evidence="2 7" id="KW-0812">Transmembrane</keyword>
<feature type="domain" description="Rhodopsin" evidence="8">
    <location>
        <begin position="38"/>
        <end position="278"/>
    </location>
</feature>
<evidence type="ECO:0000256" key="3">
    <source>
        <dbReference type="ARBA" id="ARBA00022989"/>
    </source>
</evidence>
<evidence type="ECO:0000256" key="1">
    <source>
        <dbReference type="ARBA" id="ARBA00004141"/>
    </source>
</evidence>
<evidence type="ECO:0000259" key="8">
    <source>
        <dbReference type="Pfam" id="PF20684"/>
    </source>
</evidence>
<keyword evidence="10" id="KW-1185">Reference proteome</keyword>
<accession>A0AAJ0MJ63</accession>
<dbReference type="Pfam" id="PF20684">
    <property type="entry name" value="Fung_rhodopsin"/>
    <property type="match status" value="1"/>
</dbReference>
<feature type="transmembrane region" description="Helical" evidence="7">
    <location>
        <begin position="53"/>
        <end position="74"/>
    </location>
</feature>
<comment type="similarity">
    <text evidence="5">Belongs to the SAT4 family.</text>
</comment>
<feature type="transmembrane region" description="Helical" evidence="7">
    <location>
        <begin position="252"/>
        <end position="276"/>
    </location>
</feature>
<dbReference type="InterPro" id="IPR049326">
    <property type="entry name" value="Rhodopsin_dom_fungi"/>
</dbReference>
<evidence type="ECO:0000256" key="4">
    <source>
        <dbReference type="ARBA" id="ARBA00023136"/>
    </source>
</evidence>
<dbReference type="EMBL" id="JAUIQD010000002">
    <property type="protein sequence ID" value="KAK3360742.1"/>
    <property type="molecule type" value="Genomic_DNA"/>
</dbReference>
<evidence type="ECO:0000256" key="2">
    <source>
        <dbReference type="ARBA" id="ARBA00022692"/>
    </source>
</evidence>
<keyword evidence="3 7" id="KW-1133">Transmembrane helix</keyword>
<evidence type="ECO:0000256" key="5">
    <source>
        <dbReference type="ARBA" id="ARBA00038359"/>
    </source>
</evidence>
<evidence type="ECO:0000313" key="9">
    <source>
        <dbReference type="EMBL" id="KAK3360742.1"/>
    </source>
</evidence>